<dbReference type="InterPro" id="IPR018232">
    <property type="entry name" value="Glyco_hydro_37_CS"/>
</dbReference>
<dbReference type="EC" id="3.2.1.28" evidence="4"/>
<proteinExistence type="inferred from homology"/>
<dbReference type="InterPro" id="IPR008928">
    <property type="entry name" value="6-hairpin_glycosidase_sf"/>
</dbReference>
<dbReference type="PROSITE" id="PS00928">
    <property type="entry name" value="TREHALASE_2"/>
    <property type="match status" value="1"/>
</dbReference>
<protein>
    <recommendedName>
        <fullName evidence="4">Trehalase</fullName>
        <ecNumber evidence="4">3.2.1.28</ecNumber>
    </recommendedName>
    <alternativeName>
        <fullName evidence="4">Alpha-trehalose glucohydrolase</fullName>
    </alternativeName>
</protein>
<dbReference type="SMR" id="A0A0K9PUX4"/>
<dbReference type="GO" id="GO:0004555">
    <property type="term" value="F:alpha,alpha-trehalase activity"/>
    <property type="evidence" value="ECO:0000318"/>
    <property type="project" value="GO_Central"/>
</dbReference>
<keyword evidence="3 4" id="KW-0326">Glycosidase</keyword>
<dbReference type="InterPro" id="IPR001661">
    <property type="entry name" value="Glyco_hydro_37"/>
</dbReference>
<comment type="caution">
    <text evidence="5">The sequence shown here is derived from an EMBL/GenBank/DDBJ whole genome shotgun (WGS) entry which is preliminary data.</text>
</comment>
<dbReference type="AlphaFoldDB" id="A0A0K9PUX4"/>
<keyword evidence="2 4" id="KW-0378">Hydrolase</keyword>
<comment type="similarity">
    <text evidence="1 4">Belongs to the glycosyl hydrolase 37 family.</text>
</comment>
<dbReference type="STRING" id="29655.A0A0K9PUX4"/>
<name>A0A0K9PUX4_ZOSMR</name>
<reference evidence="6" key="1">
    <citation type="journal article" date="2016" name="Nature">
        <title>The genome of the seagrass Zostera marina reveals angiosperm adaptation to the sea.</title>
        <authorList>
            <person name="Olsen J.L."/>
            <person name="Rouze P."/>
            <person name="Verhelst B."/>
            <person name="Lin Y.-C."/>
            <person name="Bayer T."/>
            <person name="Collen J."/>
            <person name="Dattolo E."/>
            <person name="De Paoli E."/>
            <person name="Dittami S."/>
            <person name="Maumus F."/>
            <person name="Michel G."/>
            <person name="Kersting A."/>
            <person name="Lauritano C."/>
            <person name="Lohaus R."/>
            <person name="Toepel M."/>
            <person name="Tonon T."/>
            <person name="Vanneste K."/>
            <person name="Amirebrahimi M."/>
            <person name="Brakel J."/>
            <person name="Bostroem C."/>
            <person name="Chovatia M."/>
            <person name="Grimwood J."/>
            <person name="Jenkins J.W."/>
            <person name="Jueterbock A."/>
            <person name="Mraz A."/>
            <person name="Stam W.T."/>
            <person name="Tice H."/>
            <person name="Bornberg-Bauer E."/>
            <person name="Green P.J."/>
            <person name="Pearson G.A."/>
            <person name="Procaccini G."/>
            <person name="Duarte C.M."/>
            <person name="Schmutz J."/>
            <person name="Reusch T.B.H."/>
            <person name="Van de Peer Y."/>
        </authorList>
    </citation>
    <scope>NUCLEOTIDE SEQUENCE [LARGE SCALE GENOMIC DNA]</scope>
    <source>
        <strain evidence="6">cv. Finnish</strain>
    </source>
</reference>
<dbReference type="OrthoDB" id="3542292at2759"/>
<organism evidence="5 6">
    <name type="scientific">Zostera marina</name>
    <name type="common">Eelgrass</name>
    <dbReference type="NCBI Taxonomy" id="29655"/>
    <lineage>
        <taxon>Eukaryota</taxon>
        <taxon>Viridiplantae</taxon>
        <taxon>Streptophyta</taxon>
        <taxon>Embryophyta</taxon>
        <taxon>Tracheophyta</taxon>
        <taxon>Spermatophyta</taxon>
        <taxon>Magnoliopsida</taxon>
        <taxon>Liliopsida</taxon>
        <taxon>Zosteraceae</taxon>
        <taxon>Zostera</taxon>
    </lineage>
</organism>
<dbReference type="Pfam" id="PF01204">
    <property type="entry name" value="Trehalase"/>
    <property type="match status" value="1"/>
</dbReference>
<keyword evidence="6" id="KW-1185">Reference proteome</keyword>
<sequence>MTPQCINSCNTPVMPSSSLVMFLERVQSAALMSLGPTSFDPKIYVDLAVKFDLDITISAFDALSRKGLNETIPALVFQKFVNDYFLPAGTDLVVHLPVDYVENPEGFLPKVKHPEVRLWALKVHSLWKNLSRRVADEVSERPDLHTLLPLPNPFVIPGSRFKEVYYWDSYWIVRGLLASKMHDTAKAIASNLISLIETYGFVPNGARLYYTNRSQPPFLSSMVLDIYKRTKDIEFLKRALPSLLKEHEFWNSGVHSVFIQDAQGHKQSMSRYYAMWNKPRPESATVDEELASNFLNDSQKEMYYREVASTAESGWDFSSRWLSNLHDSTSISTTKILPADLNTYILKMEHDISFLANALGDSSISEKFSKASTQRWSAFNSIFWNDETEQWVDYWFGDEKNCEDVPHWKSHNQNSGVFASNFIPIWIDICNSDKTIVTKIMKSIKSSGLLNSYGISTSLSNTGQQWDFPNGWPPIQHMIVEGLIRSGLEDARHFAQDIAIRWLKTNYATFKETGFMHEKYNVESCGIEGGGGEYDPQTGFGWSNGVVLSLLEEFGWPQDRPIDCSDKSSHPNNGNLQN</sequence>
<evidence type="ECO:0000256" key="3">
    <source>
        <dbReference type="ARBA" id="ARBA00023295"/>
    </source>
</evidence>
<dbReference type="Proteomes" id="UP000036987">
    <property type="component" value="Unassembled WGS sequence"/>
</dbReference>
<dbReference type="GO" id="GO:0005993">
    <property type="term" value="P:trehalose catabolic process"/>
    <property type="evidence" value="ECO:0000318"/>
    <property type="project" value="GO_Central"/>
</dbReference>
<gene>
    <name evidence="5" type="ORF">ZOSMA_159G00010</name>
</gene>
<dbReference type="PRINTS" id="PR00744">
    <property type="entry name" value="GLHYDRLASE37"/>
</dbReference>
<dbReference type="SUPFAM" id="SSF48208">
    <property type="entry name" value="Six-hairpin glycosidases"/>
    <property type="match status" value="1"/>
</dbReference>
<dbReference type="EMBL" id="LFYR01000619">
    <property type="protein sequence ID" value="KMZ72838.1"/>
    <property type="molecule type" value="Genomic_DNA"/>
</dbReference>
<dbReference type="PANTHER" id="PTHR23403:SF1">
    <property type="entry name" value="TREHALASE"/>
    <property type="match status" value="1"/>
</dbReference>
<evidence type="ECO:0000256" key="2">
    <source>
        <dbReference type="ARBA" id="ARBA00022801"/>
    </source>
</evidence>
<accession>A0A0K9PUX4</accession>
<evidence type="ECO:0000256" key="4">
    <source>
        <dbReference type="RuleBase" id="RU361180"/>
    </source>
</evidence>
<dbReference type="Gene3D" id="1.50.10.10">
    <property type="match status" value="1"/>
</dbReference>
<dbReference type="InterPro" id="IPR012341">
    <property type="entry name" value="6hp_glycosidase-like_sf"/>
</dbReference>
<comment type="catalytic activity">
    <reaction evidence="4">
        <text>alpha,alpha-trehalose + H2O = alpha-D-glucose + beta-D-glucose</text>
        <dbReference type="Rhea" id="RHEA:32675"/>
        <dbReference type="ChEBI" id="CHEBI:15377"/>
        <dbReference type="ChEBI" id="CHEBI:15903"/>
        <dbReference type="ChEBI" id="CHEBI:16551"/>
        <dbReference type="ChEBI" id="CHEBI:17925"/>
        <dbReference type="EC" id="3.2.1.28"/>
    </reaction>
</comment>
<evidence type="ECO:0000256" key="1">
    <source>
        <dbReference type="ARBA" id="ARBA00005615"/>
    </source>
</evidence>
<dbReference type="PANTHER" id="PTHR23403">
    <property type="entry name" value="TREHALASE"/>
    <property type="match status" value="1"/>
</dbReference>
<dbReference type="OMA" id="RYWDASD"/>
<evidence type="ECO:0000313" key="5">
    <source>
        <dbReference type="EMBL" id="KMZ72838.1"/>
    </source>
</evidence>
<evidence type="ECO:0000313" key="6">
    <source>
        <dbReference type="Proteomes" id="UP000036987"/>
    </source>
</evidence>